<dbReference type="AlphaFoldDB" id="A0A0B6S161"/>
<dbReference type="RefSeq" id="WP_123863544.1">
    <property type="nucleotide sequence ID" value="NZ_CP002580.1"/>
</dbReference>
<name>A0A0B6S161_BURPL</name>
<proteinExistence type="predicted"/>
<dbReference type="InterPro" id="IPR041657">
    <property type="entry name" value="HTH_17"/>
</dbReference>
<reference evidence="3" key="1">
    <citation type="submission" date="2011-03" db="EMBL/GenBank/DDBJ databases">
        <authorList>
            <person name="Voget S."/>
            <person name="Streit W.R."/>
            <person name="Jaeger K.E."/>
            <person name="Daniel R."/>
        </authorList>
    </citation>
    <scope>NUCLEOTIDE SEQUENCE [LARGE SCALE GENOMIC DNA]</scope>
    <source>
        <strain evidence="3">PG1</strain>
    </source>
</reference>
<accession>A0A0B6S161</accession>
<reference evidence="2 3" key="2">
    <citation type="journal article" date="2016" name="Appl. Microbiol. Biotechnol.">
        <title>Mutations improving production and secretion of extracellular lipase by Burkholderia glumae PG1.</title>
        <authorList>
            <person name="Knapp A."/>
            <person name="Voget S."/>
            <person name="Gao R."/>
            <person name="Zaburannyi N."/>
            <person name="Krysciak D."/>
            <person name="Breuer M."/>
            <person name="Hauer B."/>
            <person name="Streit W.R."/>
            <person name="Muller R."/>
            <person name="Daniel R."/>
            <person name="Jaeger K.E."/>
        </authorList>
    </citation>
    <scope>NUCLEOTIDE SEQUENCE [LARGE SCALE GENOMIC DNA]</scope>
    <source>
        <strain evidence="2 3">PG1</strain>
    </source>
</reference>
<dbReference type="EMBL" id="CP002580">
    <property type="protein sequence ID" value="AJK47075.1"/>
    <property type="molecule type" value="Genomic_DNA"/>
</dbReference>
<evidence type="ECO:0000313" key="2">
    <source>
        <dbReference type="EMBL" id="AJK47075.1"/>
    </source>
</evidence>
<dbReference type="Proteomes" id="UP000031838">
    <property type="component" value="Chromosome 1"/>
</dbReference>
<feature type="domain" description="Helix-turn-helix" evidence="1">
    <location>
        <begin position="26"/>
        <end position="83"/>
    </location>
</feature>
<sequence>MASLDAALKTYEVLTALHALPDQAALTTAEAALFLRLSPNTLERMRLDGSGPVYVQAGVKGARGGNQKCVYLKADLLAWQQANQVSSAMEAAVRKGQAFRTIFDIVAEAPFYLNAAGAIAGEAESTRLYVIIGRVGLEEWPLIWLSFVEAAGREWSDPAAHQSLTQEIRSILMATEQGIAAAVEASNLRAHLRKNS</sequence>
<organism evidence="2 3">
    <name type="scientific">Burkholderia plantarii</name>
    <dbReference type="NCBI Taxonomy" id="41899"/>
    <lineage>
        <taxon>Bacteria</taxon>
        <taxon>Pseudomonadati</taxon>
        <taxon>Pseudomonadota</taxon>
        <taxon>Betaproteobacteria</taxon>
        <taxon>Burkholderiales</taxon>
        <taxon>Burkholderiaceae</taxon>
        <taxon>Burkholderia</taxon>
    </lineage>
</organism>
<dbReference type="HOGENOM" id="CLU_091619_0_0_4"/>
<protein>
    <recommendedName>
        <fullName evidence="1">Helix-turn-helix domain-containing protein</fullName>
    </recommendedName>
</protein>
<gene>
    <name evidence="2" type="ORF">BGL_1c25860</name>
</gene>
<evidence type="ECO:0000259" key="1">
    <source>
        <dbReference type="Pfam" id="PF12728"/>
    </source>
</evidence>
<keyword evidence="3" id="KW-1185">Reference proteome</keyword>
<dbReference type="Pfam" id="PF12728">
    <property type="entry name" value="HTH_17"/>
    <property type="match status" value="1"/>
</dbReference>
<evidence type="ECO:0000313" key="3">
    <source>
        <dbReference type="Proteomes" id="UP000031838"/>
    </source>
</evidence>
<dbReference type="KEGG" id="bgp:BGL_1c25860"/>